<dbReference type="AlphaFoldDB" id="A0A510HIV1"/>
<dbReference type="PANTHER" id="PTHR42844">
    <property type="entry name" value="DIHYDRONEOPTERIN ALDOLASE 1-RELATED"/>
    <property type="match status" value="1"/>
</dbReference>
<dbReference type="InterPro" id="IPR006157">
    <property type="entry name" value="FolB_dom"/>
</dbReference>
<dbReference type="EMBL" id="AP019791">
    <property type="protein sequence ID" value="BBL79912.1"/>
    <property type="molecule type" value="Genomic_DNA"/>
</dbReference>
<evidence type="ECO:0000256" key="4">
    <source>
        <dbReference type="ARBA" id="ARBA00022909"/>
    </source>
</evidence>
<dbReference type="PANTHER" id="PTHR42844:SF1">
    <property type="entry name" value="DIHYDRONEOPTERIN ALDOLASE 1-RELATED"/>
    <property type="match status" value="1"/>
</dbReference>
<comment type="function">
    <text evidence="6">Catalyzes the conversion of 7,8-dihydroneopterin to 6-hydroxymethyl-7,8-dihydropterin.</text>
</comment>
<dbReference type="Proteomes" id="UP000318065">
    <property type="component" value="Chromosome"/>
</dbReference>
<accession>A0A510HIV1</accession>
<dbReference type="FunFam" id="3.30.1130.10:FF:000003">
    <property type="entry name" value="7,8-dihydroneopterin aldolase"/>
    <property type="match status" value="1"/>
</dbReference>
<dbReference type="OrthoDB" id="3212934at2"/>
<dbReference type="GO" id="GO:0005737">
    <property type="term" value="C:cytoplasm"/>
    <property type="evidence" value="ECO:0007669"/>
    <property type="project" value="TreeGrafter"/>
</dbReference>
<dbReference type="InterPro" id="IPR006156">
    <property type="entry name" value="Dihydroneopterin_aldolase"/>
</dbReference>
<keyword evidence="5 6" id="KW-0456">Lyase</keyword>
<dbReference type="EC" id="4.1.2.25" evidence="6"/>
<evidence type="ECO:0000256" key="3">
    <source>
        <dbReference type="ARBA" id="ARBA00005708"/>
    </source>
</evidence>
<dbReference type="GO" id="GO:0046654">
    <property type="term" value="P:tetrahydrofolate biosynthetic process"/>
    <property type="evidence" value="ECO:0007669"/>
    <property type="project" value="UniProtKB-UniRule"/>
</dbReference>
<evidence type="ECO:0000259" key="7">
    <source>
        <dbReference type="SMART" id="SM00905"/>
    </source>
</evidence>
<protein>
    <recommendedName>
        <fullName evidence="6">7,8-dihydroneopterin aldolase</fullName>
        <ecNumber evidence="6">4.1.2.25</ecNumber>
    </recommendedName>
</protein>
<dbReference type="NCBIfam" id="TIGR00526">
    <property type="entry name" value="folB_dom"/>
    <property type="match status" value="1"/>
</dbReference>
<keyword evidence="9" id="KW-1185">Reference proteome</keyword>
<comment type="similarity">
    <text evidence="3 6">Belongs to the DHNA family.</text>
</comment>
<evidence type="ECO:0000256" key="1">
    <source>
        <dbReference type="ARBA" id="ARBA00001353"/>
    </source>
</evidence>
<dbReference type="InterPro" id="IPR043133">
    <property type="entry name" value="GTP-CH-I_C/QueF"/>
</dbReference>
<evidence type="ECO:0000256" key="2">
    <source>
        <dbReference type="ARBA" id="ARBA00005013"/>
    </source>
</evidence>
<dbReference type="GO" id="GO:0004150">
    <property type="term" value="F:dihydroneopterin aldolase activity"/>
    <property type="evidence" value="ECO:0007669"/>
    <property type="project" value="UniProtKB-UniRule"/>
</dbReference>
<comment type="pathway">
    <text evidence="2 6">Cofactor biosynthesis; tetrahydrofolate biosynthesis; 2-amino-4-hydroxy-6-hydroxymethyl-7,8-dihydropteridine diphosphate from 7,8-dihydroneopterin triphosphate: step 3/4.</text>
</comment>
<dbReference type="GO" id="GO:0046656">
    <property type="term" value="P:folic acid biosynthetic process"/>
    <property type="evidence" value="ECO:0007669"/>
    <property type="project" value="UniProtKB-UniRule"/>
</dbReference>
<reference evidence="8" key="1">
    <citation type="journal article" date="2019" name="Microbiol. Resour. Announc.">
        <title>Complete Genome Sequence of Rubrobacter xylanophilus Strain AA3-22, Isolated from Arima Onsen in Japan.</title>
        <authorList>
            <person name="Tomariguchi N."/>
            <person name="Miyazaki K."/>
        </authorList>
    </citation>
    <scope>NUCLEOTIDE SEQUENCE [LARGE SCALE GENOMIC DNA]</scope>
    <source>
        <strain evidence="8">AA3-22</strain>
    </source>
</reference>
<dbReference type="UniPathway" id="UPA00077">
    <property type="reaction ID" value="UER00154"/>
</dbReference>
<proteinExistence type="inferred from homology"/>
<name>A0A510HIV1_9ACTN</name>
<dbReference type="RefSeq" id="WP_143527934.1">
    <property type="nucleotide sequence ID" value="NZ_AP019791.1"/>
</dbReference>
<organism evidence="8 9">
    <name type="scientific">Rubrobacter xylanophilus</name>
    <dbReference type="NCBI Taxonomy" id="49319"/>
    <lineage>
        <taxon>Bacteria</taxon>
        <taxon>Bacillati</taxon>
        <taxon>Actinomycetota</taxon>
        <taxon>Rubrobacteria</taxon>
        <taxon>Rubrobacterales</taxon>
        <taxon>Rubrobacteraceae</taxon>
        <taxon>Rubrobacter</taxon>
    </lineage>
</organism>
<dbReference type="Gene3D" id="3.30.1130.10">
    <property type="match status" value="1"/>
</dbReference>
<feature type="domain" description="Dihydroneopterin aldolase/epimerase" evidence="7">
    <location>
        <begin position="10"/>
        <end position="124"/>
    </location>
</feature>
<gene>
    <name evidence="8" type="ORF">RxyAA322_17660</name>
</gene>
<evidence type="ECO:0000256" key="6">
    <source>
        <dbReference type="RuleBase" id="RU362079"/>
    </source>
</evidence>
<sequence length="126" mass="14190">MNRNTEEDRILLEGMTFFGRHGTLRAERELGQPFVVDVELRLDLRPAGLSDDLSKTVDYSEVHRLARRIVEGEPVNLTETVAERIAAKVLEEHPAVEAVRVKVSKPHVRLEGTVLAGSAVEIVRRR</sequence>
<dbReference type="CDD" id="cd00534">
    <property type="entry name" value="DHNA_DHNTPE"/>
    <property type="match status" value="1"/>
</dbReference>
<comment type="catalytic activity">
    <reaction evidence="1 6">
        <text>7,8-dihydroneopterin = 6-hydroxymethyl-7,8-dihydropterin + glycolaldehyde</text>
        <dbReference type="Rhea" id="RHEA:10540"/>
        <dbReference type="ChEBI" id="CHEBI:17001"/>
        <dbReference type="ChEBI" id="CHEBI:17071"/>
        <dbReference type="ChEBI" id="CHEBI:44841"/>
        <dbReference type="EC" id="4.1.2.25"/>
    </reaction>
</comment>
<dbReference type="NCBIfam" id="TIGR00525">
    <property type="entry name" value="folB"/>
    <property type="match status" value="1"/>
</dbReference>
<dbReference type="SUPFAM" id="SSF55620">
    <property type="entry name" value="Tetrahydrobiopterin biosynthesis enzymes-like"/>
    <property type="match status" value="1"/>
</dbReference>
<evidence type="ECO:0000313" key="8">
    <source>
        <dbReference type="EMBL" id="BBL79912.1"/>
    </source>
</evidence>
<keyword evidence="4 6" id="KW-0289">Folate biosynthesis</keyword>
<evidence type="ECO:0000313" key="9">
    <source>
        <dbReference type="Proteomes" id="UP000318065"/>
    </source>
</evidence>
<evidence type="ECO:0000256" key="5">
    <source>
        <dbReference type="ARBA" id="ARBA00023239"/>
    </source>
</evidence>
<dbReference type="SMART" id="SM00905">
    <property type="entry name" value="FolB"/>
    <property type="match status" value="1"/>
</dbReference>
<dbReference type="Pfam" id="PF02152">
    <property type="entry name" value="FolB"/>
    <property type="match status" value="1"/>
</dbReference>